<proteinExistence type="predicted"/>
<organism evidence="2">
    <name type="scientific">Amphimedon queenslandica</name>
    <name type="common">Sponge</name>
    <dbReference type="NCBI Taxonomy" id="400682"/>
    <lineage>
        <taxon>Eukaryota</taxon>
        <taxon>Metazoa</taxon>
        <taxon>Porifera</taxon>
        <taxon>Demospongiae</taxon>
        <taxon>Heteroscleromorpha</taxon>
        <taxon>Haplosclerida</taxon>
        <taxon>Niphatidae</taxon>
        <taxon>Amphimedon</taxon>
    </lineage>
</organism>
<protein>
    <submittedName>
        <fullName evidence="2">Uncharacterized protein</fullName>
    </submittedName>
</protein>
<reference evidence="2" key="1">
    <citation type="submission" date="2017-05" db="UniProtKB">
        <authorList>
            <consortium name="EnsemblMetazoa"/>
        </authorList>
    </citation>
    <scope>IDENTIFICATION</scope>
</reference>
<evidence type="ECO:0000313" key="2">
    <source>
        <dbReference type="EnsemblMetazoa" id="Aqu2.1.44618_001"/>
    </source>
</evidence>
<dbReference type="EnsemblMetazoa" id="Aqu2.1.44618_001">
    <property type="protein sequence ID" value="Aqu2.1.44618_001"/>
    <property type="gene ID" value="Aqu2.1.44618"/>
</dbReference>
<feature type="region of interest" description="Disordered" evidence="1">
    <location>
        <begin position="1"/>
        <end position="45"/>
    </location>
</feature>
<dbReference type="AlphaFoldDB" id="A0A1X7VWW0"/>
<dbReference type="InParanoid" id="A0A1X7VWW0"/>
<accession>A0A1X7VWW0</accession>
<feature type="compositionally biased region" description="Basic and acidic residues" evidence="1">
    <location>
        <begin position="26"/>
        <end position="35"/>
    </location>
</feature>
<sequence>MSGFRKSGLFPFNPSVLSDRLGPSKVFKEDSKSNETPELAPPIILPSTFDSPSTTEICFSAPVLSDTHSINPTPSVDISPVPLSHMDTNSSVSVNDDTELFTEAQEKFFS</sequence>
<dbReference type="OrthoDB" id="10031330at2759"/>
<name>A0A1X7VWW0_AMPQE</name>
<evidence type="ECO:0000256" key="1">
    <source>
        <dbReference type="SAM" id="MobiDB-lite"/>
    </source>
</evidence>